<evidence type="ECO:0000256" key="4">
    <source>
        <dbReference type="ARBA" id="ARBA00022801"/>
    </source>
</evidence>
<evidence type="ECO:0000256" key="5">
    <source>
        <dbReference type="ARBA" id="ARBA00037900"/>
    </source>
</evidence>
<dbReference type="GO" id="GO:0008936">
    <property type="term" value="F:nicotinamidase activity"/>
    <property type="evidence" value="ECO:0007669"/>
    <property type="project" value="UniProtKB-EC"/>
</dbReference>
<proteinExistence type="inferred from homology"/>
<name>W6MGS7_9ASCO</name>
<dbReference type="InterPro" id="IPR052347">
    <property type="entry name" value="Isochorismatase_Nicotinamidase"/>
</dbReference>
<comment type="pathway">
    <text evidence="5">Cofactor biosynthesis; nicotinate biosynthesis; nicotinate from nicotinamide: step 1/1.</text>
</comment>
<protein>
    <recommendedName>
        <fullName evidence="6">nicotinamidase</fullName>
        <ecNumber evidence="6">3.5.1.19</ecNumber>
    </recommendedName>
    <alternativeName>
        <fullName evidence="7">Nicotinamide deamidase</fullName>
    </alternativeName>
</protein>
<organism evidence="9 10">
    <name type="scientific">Kuraishia capsulata CBS 1993</name>
    <dbReference type="NCBI Taxonomy" id="1382522"/>
    <lineage>
        <taxon>Eukaryota</taxon>
        <taxon>Fungi</taxon>
        <taxon>Dikarya</taxon>
        <taxon>Ascomycota</taxon>
        <taxon>Saccharomycotina</taxon>
        <taxon>Pichiomycetes</taxon>
        <taxon>Pichiales</taxon>
        <taxon>Pichiaceae</taxon>
        <taxon>Kuraishia</taxon>
    </lineage>
</organism>
<dbReference type="OrthoDB" id="3341310at2759"/>
<dbReference type="HOGENOM" id="CLU_068979_13_0_1"/>
<reference evidence="9" key="2">
    <citation type="submission" date="2014-02" db="EMBL/GenBank/DDBJ databases">
        <title>Complete DNA sequence of /Kuraishia capsulata/ illustrates novel genomic features among budding yeasts (/Saccharomycotina/).</title>
        <authorList>
            <person name="Morales L."/>
            <person name="Noel B."/>
            <person name="Porcel B."/>
            <person name="Marcet-Houben M."/>
            <person name="Hullo M-F."/>
            <person name="Sacerdot C."/>
            <person name="Tekaia F."/>
            <person name="Leh-Louis V."/>
            <person name="Despons L."/>
            <person name="Khanna V."/>
            <person name="Aury J-M."/>
            <person name="Barbe V."/>
            <person name="Couloux A."/>
            <person name="Labadie K."/>
            <person name="Pelletier E."/>
            <person name="Souciet J-L."/>
            <person name="Boekhout T."/>
            <person name="Gabaldon T."/>
            <person name="Wincker P."/>
            <person name="Dujon B."/>
        </authorList>
    </citation>
    <scope>NUCLEOTIDE SEQUENCE</scope>
    <source>
        <strain evidence="9">CBS 1993</strain>
    </source>
</reference>
<evidence type="ECO:0000313" key="10">
    <source>
        <dbReference type="Proteomes" id="UP000019384"/>
    </source>
</evidence>
<evidence type="ECO:0000259" key="8">
    <source>
        <dbReference type="Pfam" id="PF00857"/>
    </source>
</evidence>
<evidence type="ECO:0000313" key="9">
    <source>
        <dbReference type="EMBL" id="CDK25384.1"/>
    </source>
</evidence>
<evidence type="ECO:0000256" key="3">
    <source>
        <dbReference type="ARBA" id="ARBA00022723"/>
    </source>
</evidence>
<dbReference type="RefSeq" id="XP_022457396.1">
    <property type="nucleotide sequence ID" value="XM_022603523.1"/>
</dbReference>
<dbReference type="InterPro" id="IPR036380">
    <property type="entry name" value="Isochorismatase-like_sf"/>
</dbReference>
<dbReference type="GO" id="GO:1904524">
    <property type="term" value="P:negative regulation of DNA amplification"/>
    <property type="evidence" value="ECO:0007669"/>
    <property type="project" value="EnsemblFungi"/>
</dbReference>
<dbReference type="GO" id="GO:0019358">
    <property type="term" value="P:nicotinate nucleotide salvage"/>
    <property type="evidence" value="ECO:0007669"/>
    <property type="project" value="EnsemblFungi"/>
</dbReference>
<dbReference type="GO" id="GO:0031509">
    <property type="term" value="P:subtelomeric heterochromatin formation"/>
    <property type="evidence" value="ECO:0007669"/>
    <property type="project" value="EnsemblFungi"/>
</dbReference>
<keyword evidence="4" id="KW-0378">Hydrolase</keyword>
<dbReference type="GO" id="GO:0000183">
    <property type="term" value="P:rDNA heterochromatin formation"/>
    <property type="evidence" value="ECO:0007669"/>
    <property type="project" value="EnsemblFungi"/>
</dbReference>
<evidence type="ECO:0000256" key="7">
    <source>
        <dbReference type="ARBA" id="ARBA00043224"/>
    </source>
</evidence>
<feature type="domain" description="Isochorismatase-like" evidence="8">
    <location>
        <begin position="6"/>
        <end position="213"/>
    </location>
</feature>
<reference evidence="9" key="1">
    <citation type="submission" date="2013-12" db="EMBL/GenBank/DDBJ databases">
        <authorList>
            <person name="Genoscope - CEA"/>
        </authorList>
    </citation>
    <scope>NUCLEOTIDE SEQUENCE</scope>
    <source>
        <strain evidence="9">CBS 1993</strain>
    </source>
</reference>
<dbReference type="PANTHER" id="PTHR11080:SF2">
    <property type="entry name" value="LD05707P"/>
    <property type="match status" value="1"/>
</dbReference>
<evidence type="ECO:0000256" key="6">
    <source>
        <dbReference type="ARBA" id="ARBA00039017"/>
    </source>
</evidence>
<dbReference type="GeneID" id="34518784"/>
<dbReference type="GO" id="GO:0000781">
    <property type="term" value="C:chromosome, telomeric region"/>
    <property type="evidence" value="ECO:0007669"/>
    <property type="project" value="GOC"/>
</dbReference>
<evidence type="ECO:0000256" key="2">
    <source>
        <dbReference type="ARBA" id="ARBA00022642"/>
    </source>
</evidence>
<comment type="similarity">
    <text evidence="1">Belongs to the isochorismatase family.</text>
</comment>
<dbReference type="EMBL" id="HG793126">
    <property type="protein sequence ID" value="CDK25384.1"/>
    <property type="molecule type" value="Genomic_DNA"/>
</dbReference>
<dbReference type="STRING" id="1382522.W6MGS7"/>
<sequence>MAFNPALIVVDLQEDFLPPSGSLAVTDGRDIIPAILELTDLEKYNWKTIIATKDWHPQDHCSFASNNNVAPYSKVWFSHPLGEKDPITHEVKKRLETVWPDHCVQDSRGSEFPAEFQAQWDILEQSATSTHLVKKGYLKDREYYSAFEDVWKLHHTELEDILVSEKITHVFTVGLACDFCVVNTSIDSASLGFPTFSIKECSRSVYPDKQKETDELYEENNVKLISLNSDILKKVEKH</sequence>
<keyword evidence="2" id="KW-0662">Pyridine nucleotide biosynthesis</keyword>
<dbReference type="GO" id="GO:0005634">
    <property type="term" value="C:nucleus"/>
    <property type="evidence" value="ECO:0007669"/>
    <property type="project" value="EnsemblFungi"/>
</dbReference>
<keyword evidence="3" id="KW-0479">Metal-binding</keyword>
<gene>
    <name evidence="9" type="ORF">KUCA_T00001353001</name>
</gene>
<dbReference type="GO" id="GO:0005777">
    <property type="term" value="C:peroxisome"/>
    <property type="evidence" value="ECO:0007669"/>
    <property type="project" value="EnsemblFungi"/>
</dbReference>
<accession>W6MGS7</accession>
<dbReference type="AlphaFoldDB" id="W6MGS7"/>
<dbReference type="Gene3D" id="3.40.50.850">
    <property type="entry name" value="Isochorismatase-like"/>
    <property type="match status" value="1"/>
</dbReference>
<dbReference type="GO" id="GO:0046872">
    <property type="term" value="F:metal ion binding"/>
    <property type="evidence" value="ECO:0007669"/>
    <property type="project" value="UniProtKB-KW"/>
</dbReference>
<keyword evidence="10" id="KW-1185">Reference proteome</keyword>
<dbReference type="EC" id="3.5.1.19" evidence="6"/>
<dbReference type="Pfam" id="PF00857">
    <property type="entry name" value="Isochorismatase"/>
    <property type="match status" value="1"/>
</dbReference>
<dbReference type="InterPro" id="IPR000868">
    <property type="entry name" value="Isochorismatase-like_dom"/>
</dbReference>
<evidence type="ECO:0000256" key="1">
    <source>
        <dbReference type="ARBA" id="ARBA00006336"/>
    </source>
</evidence>
<dbReference type="PANTHER" id="PTHR11080">
    <property type="entry name" value="PYRAZINAMIDASE/NICOTINAMIDASE"/>
    <property type="match status" value="1"/>
</dbReference>
<dbReference type="SUPFAM" id="SSF52499">
    <property type="entry name" value="Isochorismatase-like hydrolases"/>
    <property type="match status" value="1"/>
</dbReference>
<dbReference type="Proteomes" id="UP000019384">
    <property type="component" value="Unassembled WGS sequence"/>
</dbReference>